<dbReference type="Pfam" id="PF08659">
    <property type="entry name" value="KR"/>
    <property type="match status" value="1"/>
</dbReference>
<dbReference type="Gene3D" id="3.90.180.10">
    <property type="entry name" value="Medium-chain alcohol dehydrogenases, catalytic domain"/>
    <property type="match status" value="1"/>
</dbReference>
<feature type="non-terminal residue" evidence="3">
    <location>
        <position position="265"/>
    </location>
</feature>
<dbReference type="CDD" id="cd05195">
    <property type="entry name" value="enoyl_red"/>
    <property type="match status" value="1"/>
</dbReference>
<dbReference type="InterPro" id="IPR013968">
    <property type="entry name" value="PKS_KR"/>
</dbReference>
<dbReference type="AlphaFoldDB" id="I1V3C6"/>
<accession>I1V3C6</accession>
<name>I1V3C6_9CRYT</name>
<dbReference type="SMART" id="SM00829">
    <property type="entry name" value="PKS_ER"/>
    <property type="match status" value="1"/>
</dbReference>
<evidence type="ECO:0000256" key="1">
    <source>
        <dbReference type="ARBA" id="ARBA00022679"/>
    </source>
</evidence>
<dbReference type="InterPro" id="IPR050444">
    <property type="entry name" value="Polyketide_Synthase"/>
</dbReference>
<dbReference type="GO" id="GO:0016740">
    <property type="term" value="F:transferase activity"/>
    <property type="evidence" value="ECO:0007669"/>
    <property type="project" value="UniProtKB-KW"/>
</dbReference>
<evidence type="ECO:0000259" key="2">
    <source>
        <dbReference type="SMART" id="SM00829"/>
    </source>
</evidence>
<dbReference type="PANTHER" id="PTHR45681:SF6">
    <property type="entry name" value="POLYKETIDE SYNTHASE 37"/>
    <property type="match status" value="1"/>
</dbReference>
<dbReference type="Gene3D" id="3.40.50.720">
    <property type="entry name" value="NAD(P)-binding Rossmann-like Domain"/>
    <property type="match status" value="2"/>
</dbReference>
<dbReference type="InterPro" id="IPR020843">
    <property type="entry name" value="ER"/>
</dbReference>
<sequence>VIATVGNIKKVEYLKSIGVKFVSSSRDYAKFSQDMECFMSELNIDGVDVVINSLVGEFIPLSMKFLKKNGTFIELGKREILSESQVREIKTDINYHTVEFDKMVENDTVWFQNLLQEIMIDITEGKIQPIPTKVFSIQDKSGIIDGFRYIQHANHIGKVILSNPSTAICSYSKDAYIITGGMGSLGLVIANWLVEEGTKNIILIGRNSIDFQNEFAIKLLELSEKKKVNLEMLKCNICDLTSLFNIINKIKRKYNIRAIIHAAGV</sequence>
<dbReference type="GO" id="GO:0016491">
    <property type="term" value="F:oxidoreductase activity"/>
    <property type="evidence" value="ECO:0007669"/>
    <property type="project" value="InterPro"/>
</dbReference>
<reference evidence="3" key="1">
    <citation type="submission" date="2012-01" db="EMBL/GenBank/DDBJ databases">
        <authorList>
            <person name="Ji M."/>
            <person name="Ferrari B."/>
        </authorList>
    </citation>
    <scope>NUCLEOTIDE SEQUENCE</scope>
    <source>
        <strain evidence="3">MQ1022</strain>
    </source>
</reference>
<feature type="domain" description="Enoyl reductase (ER)" evidence="2">
    <location>
        <begin position="1"/>
        <end position="161"/>
    </location>
</feature>
<dbReference type="EMBL" id="JQ518558">
    <property type="protein sequence ID" value="AFI25686.1"/>
    <property type="molecule type" value="Genomic_DNA"/>
</dbReference>
<feature type="non-terminal residue" evidence="3">
    <location>
        <position position="1"/>
    </location>
</feature>
<keyword evidence="1" id="KW-0808">Transferase</keyword>
<dbReference type="InterPro" id="IPR036291">
    <property type="entry name" value="NAD(P)-bd_dom_sf"/>
</dbReference>
<protein>
    <submittedName>
        <fullName evidence="3">Polyketide synthase</fullName>
    </submittedName>
</protein>
<dbReference type="SUPFAM" id="SSF51735">
    <property type="entry name" value="NAD(P)-binding Rossmann-fold domains"/>
    <property type="match status" value="2"/>
</dbReference>
<gene>
    <name evidence="3" type="primary">PKS</name>
</gene>
<evidence type="ECO:0000313" key="3">
    <source>
        <dbReference type="EMBL" id="AFI25686.1"/>
    </source>
</evidence>
<organism evidence="3">
    <name type="scientific">Cryptosporidium fayeri</name>
    <dbReference type="NCBI Taxonomy" id="582425"/>
    <lineage>
        <taxon>Eukaryota</taxon>
        <taxon>Sar</taxon>
        <taxon>Alveolata</taxon>
        <taxon>Apicomplexa</taxon>
        <taxon>Conoidasida</taxon>
        <taxon>Coccidia</taxon>
        <taxon>Eucoccidiorida</taxon>
        <taxon>Eimeriorina</taxon>
        <taxon>Cryptosporidiidae</taxon>
        <taxon>Cryptosporidium</taxon>
    </lineage>
</organism>
<dbReference type="PANTHER" id="PTHR45681">
    <property type="entry name" value="POLYKETIDE SYNTHASE 44-RELATED"/>
    <property type="match status" value="1"/>
</dbReference>
<dbReference type="Pfam" id="PF13602">
    <property type="entry name" value="ADH_zinc_N_2"/>
    <property type="match status" value="1"/>
</dbReference>
<proteinExistence type="predicted"/>